<dbReference type="InterPro" id="IPR046541">
    <property type="entry name" value="DUF6606"/>
</dbReference>
<keyword evidence="3" id="KW-0645">Protease</keyword>
<keyword evidence="5" id="KW-0378">Hydrolase</keyword>
<organism evidence="10 11">
    <name type="scientific">Lophiostoma macrostomum CBS 122681</name>
    <dbReference type="NCBI Taxonomy" id="1314788"/>
    <lineage>
        <taxon>Eukaryota</taxon>
        <taxon>Fungi</taxon>
        <taxon>Dikarya</taxon>
        <taxon>Ascomycota</taxon>
        <taxon>Pezizomycotina</taxon>
        <taxon>Dothideomycetes</taxon>
        <taxon>Pleosporomycetidae</taxon>
        <taxon>Pleosporales</taxon>
        <taxon>Lophiostomataceae</taxon>
        <taxon>Lophiostoma</taxon>
    </lineage>
</organism>
<dbReference type="EC" id="3.4.19.12" evidence="2"/>
<dbReference type="InterPro" id="IPR022105">
    <property type="entry name" value="DUF3645"/>
</dbReference>
<evidence type="ECO:0000259" key="7">
    <source>
        <dbReference type="Pfam" id="PF12340"/>
    </source>
</evidence>
<dbReference type="Pfam" id="PF20255">
    <property type="entry name" value="DUF6606"/>
    <property type="match status" value="1"/>
</dbReference>
<comment type="catalytic activity">
    <reaction evidence="1">
        <text>Thiol-dependent hydrolysis of ester, thioester, amide, peptide and isopeptide bonds formed by the C-terminal Gly of ubiquitin (a 76-residue protein attached to proteins as an intracellular targeting signal).</text>
        <dbReference type="EC" id="3.4.19.12"/>
    </reaction>
</comment>
<feature type="domain" description="DUF3645" evidence="8">
    <location>
        <begin position="2315"/>
        <end position="2347"/>
    </location>
</feature>
<evidence type="ECO:0000259" key="9">
    <source>
        <dbReference type="Pfam" id="PF20255"/>
    </source>
</evidence>
<evidence type="ECO:0000256" key="3">
    <source>
        <dbReference type="ARBA" id="ARBA00022670"/>
    </source>
</evidence>
<dbReference type="PANTHER" id="PTHR13367">
    <property type="entry name" value="UBIQUITIN THIOESTERASE"/>
    <property type="match status" value="1"/>
</dbReference>
<gene>
    <name evidence="10" type="ORF">K491DRAFT_750751</name>
</gene>
<dbReference type="EMBL" id="MU004296">
    <property type="protein sequence ID" value="KAF2660962.1"/>
    <property type="molecule type" value="Genomic_DNA"/>
</dbReference>
<evidence type="ECO:0000256" key="1">
    <source>
        <dbReference type="ARBA" id="ARBA00000707"/>
    </source>
</evidence>
<dbReference type="OrthoDB" id="3182339at2759"/>
<dbReference type="InterPro" id="IPR051346">
    <property type="entry name" value="OTU_Deubiquitinase"/>
</dbReference>
<evidence type="ECO:0000256" key="2">
    <source>
        <dbReference type="ARBA" id="ARBA00012759"/>
    </source>
</evidence>
<evidence type="ECO:0000256" key="4">
    <source>
        <dbReference type="ARBA" id="ARBA00022786"/>
    </source>
</evidence>
<reference evidence="10" key="1">
    <citation type="journal article" date="2020" name="Stud. Mycol.">
        <title>101 Dothideomycetes genomes: a test case for predicting lifestyles and emergence of pathogens.</title>
        <authorList>
            <person name="Haridas S."/>
            <person name="Albert R."/>
            <person name="Binder M."/>
            <person name="Bloem J."/>
            <person name="Labutti K."/>
            <person name="Salamov A."/>
            <person name="Andreopoulos B."/>
            <person name="Baker S."/>
            <person name="Barry K."/>
            <person name="Bills G."/>
            <person name="Bluhm B."/>
            <person name="Cannon C."/>
            <person name="Castanera R."/>
            <person name="Culley D."/>
            <person name="Daum C."/>
            <person name="Ezra D."/>
            <person name="Gonzalez J."/>
            <person name="Henrissat B."/>
            <person name="Kuo A."/>
            <person name="Liang C."/>
            <person name="Lipzen A."/>
            <person name="Lutzoni F."/>
            <person name="Magnuson J."/>
            <person name="Mondo S."/>
            <person name="Nolan M."/>
            <person name="Ohm R."/>
            <person name="Pangilinan J."/>
            <person name="Park H.-J."/>
            <person name="Ramirez L."/>
            <person name="Alfaro M."/>
            <person name="Sun H."/>
            <person name="Tritt A."/>
            <person name="Yoshinaga Y."/>
            <person name="Zwiers L.-H."/>
            <person name="Turgeon B."/>
            <person name="Goodwin S."/>
            <person name="Spatafora J."/>
            <person name="Crous P."/>
            <person name="Grigoriev I."/>
        </authorList>
    </citation>
    <scope>NUCLEOTIDE SEQUENCE</scope>
    <source>
        <strain evidence="10">CBS 122681</strain>
    </source>
</reference>
<accession>A0A6A6TMI3</accession>
<feature type="domain" description="DUF3638" evidence="7">
    <location>
        <begin position="1975"/>
        <end position="2193"/>
    </location>
</feature>
<dbReference type="InterPro" id="IPR022099">
    <property type="entry name" value="DUF3638"/>
</dbReference>
<sequence>MPEAPEWNQTLHAYHNIFLPSQLPRGDEDDAAHDTYLAETVERSLRDFASIVPEHEHQDVVDAASMIARLRASRAGTGLLTSDGVIAGLKDITGSEGRGRLVLHIPAQNAAVLFSRVANTIRIETFELSPANNSVFQSNARLRRQFPNDAAEMDAKVFHDATFVGALAQSLWNLSRQSAPGMQPTTMKNKKARAEIRDTTKPYLVTDWFITLIKAKGTPVAASTITKNTREEVMWLDSFAPFRRSALYLLIRVSLHLHFSRCNTKTTNPTSEDRLYKYFMVFLKARGLQTACKQDLGSDIIQTMKAKINRRLRKLGDCPAWLEEVVKSHLLACREKINARWSQIIEQNNSYIGDLSDIVVGPEDLSIAAPQLNTYIAQIPTRQGSTRNNSFRPCIECPRFDPSENTPSPLGEFRRKYHGNDLNAIEEWVELHLPSWTTTHEHESSTCEKLQIIMKNYHNAASKYYMDNPEGHSTMVYVLFLLLVACDRAESKNDPLILEYNPEIPFGMLQNLLLRKCSQVHRLNEGIKYFQDREKLAKQLPSIFCAFGRPGCFAERFVATSDAHQSLLRRIQRARNKLKKDSEEDLARRKKELISLETYVRDRPCNCSCNTCRDCAADRDYRNLTMSTYEDILPRDAYAQANVVFELQVPSSFYSWREAMLHFAYDVMTCEYTISKTPKTSKIYSLHGSQGLGNFFNHPNSSHKSRITLISPYKPEVKAHYRRIKVTHDLNTDDIWLDSASIWQYYDPQSNFFIRPFQEESKIFLRRCSYRLPECSTSMYPFLRDYSTVESSRSSNEVFAQPSKCPEHMSITEFQSLAGMHVGGDIDHISVLRQLASPTVDFSKDETTSLMLQLLHRVGGADQQKQLNDDVYLAAFLDELARCLERFKGNWQNSRAVGLFVHLATRIHGCMSSVAMQDRCQNFLQDIRNVVSRWLLSLPARIETSENNDLDLELLDKIVEVALIGIDSFDLEREPLEETFGEANGANIELFFKLAMTAQRFSSETFKYDPYLQGLAKMRWRSLTWRIYRVLQDRVTQNNGSSLDQAIRAVIWETFHGNGKWTKLEAPYDNWLVCREESIRGSADRQVQFDILTAEVMVDGRSLHRLPSEYEKHPTFKILFPKGITGALPSTLPSMFYTSKNKVGNGMRAHFRLESDSDHLLVCLEGLQTRYLIPSNSFGPAVAQDLFDNCMPWYNVENDTVEFCPKQDPLAFSIDNWRMERSGNLWQVMKTGRILLGCHSQVSSRLARVFANIEIPAYVTVVLHESSREMHVSLSRLSLSFFMQIGDKLLRSNEHQGFTVDQLQHFGTLIGLKTMLVLKSAADFRKRKVLIPEFAAPPHPLPQPDTVERQIDGSHEKPYRRLNGHIEVSLPPERIQGFYVYQIDEDMGRLIGDGNAESSLNLAYLHAITSYCLPDPLTHDTGTGRSLQILSSAAIRSVQKLSGKIVSQLERISHVSPSRLFYPAHLKDMQTVVWDPELSYLSQHGGFHKLVLSIFDQVKEVEMFHQGESTELPNISSRVSHFLLERDLIRSSYIHGENLLPLQQSKQDNDYQSRESSPDEDMSNHSYIIARTVFQACSGFQSAPKALMAMLRKYLPSGIPIVGPGTPLNDPCIGFHVQWLTDPYAKIARTWPQLHSYLARNSSALDEFTLAAWLGSLAFITSDNEDLQILHAISVIAIRPNLRDVDIPDASQFLLADGSTFRRVAIDRIGTDAQLQYENSLEATSMWLGNDHQRQFRFGQSQRAAKDAFVDHICTAVIPVPAPDLTPSLTGRISRYIDIESAMQHVRRIICSWSDNYYLDEYFAELDGGISNLPLLNVAAPVTHPVQDVWNPPRNTITLEPGPLFCLSSPPDLPVAPPEPQLLMERPDDTFRPALQVSDLVQVLRARYSGQDQTEYLTGLDESVAHLEQYYTALSSKCRDTIPTDWKKSIVQFAMSIARVHRARGLLFIAQSSESPDRLLEELLNSTEPDEAFMCEHPDILLLQVENGIALRDNQKAVFLSMISPPKDHSAMFQLLMGQGKSSVVIPLSASHLANHQQLVRVLVGDPQFSQMRDEITLKLGGLIDKVIRELPFTRDLRLSTDQIGAVQDLCQRWKTQGVILLMQPDHVLSLELMAMEERLAQSSTSQESPVTKLYNLIEETRRDIVDEADEVFHPKGEQCYTVGSPKFIQFGTESCRIIQKMFMLTAQAASDLKTRFPEFIEFQARQPGQYPGLRLLQEEPAQIFVGILAKKVLESDDILTQVTDRSGQFKRSLTTYLTKPKLSVQEVRAVENDSQWPLMENTALILRGLLAGGLLTFVLLSKRWRVGFGLYRDRDPPTRLAVPFRGKDQPLSRAEFGRPDVLIKLTHLAYYNSGLDESDLKEAFRHLYTHAADHAQVEYAKWARACLNNNTVPKHIDSVNLADAYQWENEVFPNFRHSTVVIDYYLIKIVMPKELRVYPYKLSANPNNICQPSTSPTTAFSGTIDAHALIPATLPKLDLESLKHTNALVLEHVLGMDNSVVHIPDTQGQHSRKSATTLQLMASLPEIRVLVDVGAQIMDMTNEEVAKEMLDAAADTPSTKAVIFLNTRHEKCVMNRKGEIQLWNTSSLRSEPESCLVYLDEAHTRGIDIHLPHNYRAAVILGPRMNKDRLMQACMRMRDLGKGQTLSFFVPEEVKRKIWECVGQVGELTVAHVIEWTITKTWADLRRMTPLRNSQRQKFEKQRQLLQGLHAADDLLENSSPTLRELYGPNTADFNLETVQEHESERQQELYQEMQEETQVERLRDREPSAQSLDPDLLKYVRDGQFNSRTWIAAWKALNNTSAGWLYRNIRFENGLYVTRGYRDTVTRYKARGLVDDVHLPPVEWILSGGRDKRPHLLIISRFEAAQMLKDIKKSRHVTLHCFAARKEWSARSMDGLDFYNIGRPFDGGLLTEELRMQLCLFSGQLYLDSVEQASLLKEWVRWHKGCGPYLSNFIRGIRSNGSSIDHTHVGRILAGATLGVGDFEM</sequence>
<evidence type="ECO:0000256" key="5">
    <source>
        <dbReference type="ARBA" id="ARBA00022801"/>
    </source>
</evidence>
<keyword evidence="6" id="KW-0788">Thiol protease</keyword>
<dbReference type="Pfam" id="PF12359">
    <property type="entry name" value="DUF3645"/>
    <property type="match status" value="1"/>
</dbReference>
<name>A0A6A6TMI3_9PLEO</name>
<proteinExistence type="predicted"/>
<dbReference type="Pfam" id="PF12340">
    <property type="entry name" value="DUF3638"/>
    <property type="match status" value="1"/>
</dbReference>
<protein>
    <recommendedName>
        <fullName evidence="2">ubiquitinyl hydrolase 1</fullName>
        <ecNumber evidence="2">3.4.19.12</ecNumber>
    </recommendedName>
</protein>
<evidence type="ECO:0000313" key="11">
    <source>
        <dbReference type="Proteomes" id="UP000799324"/>
    </source>
</evidence>
<dbReference type="GO" id="GO:0006508">
    <property type="term" value="P:proteolysis"/>
    <property type="evidence" value="ECO:0007669"/>
    <property type="project" value="UniProtKB-KW"/>
</dbReference>
<evidence type="ECO:0000256" key="6">
    <source>
        <dbReference type="ARBA" id="ARBA00022807"/>
    </source>
</evidence>
<dbReference type="PANTHER" id="PTHR13367:SF34">
    <property type="match status" value="1"/>
</dbReference>
<dbReference type="Proteomes" id="UP000799324">
    <property type="component" value="Unassembled WGS sequence"/>
</dbReference>
<evidence type="ECO:0000313" key="10">
    <source>
        <dbReference type="EMBL" id="KAF2660962.1"/>
    </source>
</evidence>
<dbReference type="GO" id="GO:0004843">
    <property type="term" value="F:cysteine-type deubiquitinase activity"/>
    <property type="evidence" value="ECO:0007669"/>
    <property type="project" value="UniProtKB-EC"/>
</dbReference>
<keyword evidence="4" id="KW-0833">Ubl conjugation pathway</keyword>
<feature type="domain" description="DUF6606" evidence="9">
    <location>
        <begin position="14"/>
        <end position="288"/>
    </location>
</feature>
<keyword evidence="11" id="KW-1185">Reference proteome</keyword>
<evidence type="ECO:0000259" key="8">
    <source>
        <dbReference type="Pfam" id="PF12359"/>
    </source>
</evidence>